<dbReference type="EMBL" id="LYXE01000031">
    <property type="protein sequence ID" value="PDW00713.1"/>
    <property type="molecule type" value="Genomic_DNA"/>
</dbReference>
<evidence type="ECO:0000313" key="2">
    <source>
        <dbReference type="Proteomes" id="UP000220922"/>
    </source>
</evidence>
<reference evidence="1 2" key="1">
    <citation type="submission" date="2016-05" db="EMBL/GenBank/DDBJ databases">
        <authorList>
            <person name="Lavstsen T."/>
            <person name="Jespersen J.S."/>
        </authorList>
    </citation>
    <scope>NUCLEOTIDE SEQUENCE [LARGE SCALE GENOMIC DNA]</scope>
    <source>
        <strain evidence="1 2">B7-9</strain>
    </source>
</reference>
<dbReference type="OrthoDB" id="152318at2"/>
<protein>
    <submittedName>
        <fullName evidence="1">Uncharacterized protein</fullName>
    </submittedName>
</protein>
<evidence type="ECO:0000313" key="1">
    <source>
        <dbReference type="EMBL" id="PDW00713.1"/>
    </source>
</evidence>
<comment type="caution">
    <text evidence="1">The sequence shown here is derived from an EMBL/GenBank/DDBJ whole genome shotgun (WGS) entry which is preliminary data.</text>
</comment>
<dbReference type="AlphaFoldDB" id="A0A2H3LB21"/>
<proteinExistence type="predicted"/>
<organism evidence="1 2">
    <name type="scientific">Candidatus Chloroploca asiatica</name>
    <dbReference type="NCBI Taxonomy" id="1506545"/>
    <lineage>
        <taxon>Bacteria</taxon>
        <taxon>Bacillati</taxon>
        <taxon>Chloroflexota</taxon>
        <taxon>Chloroflexia</taxon>
        <taxon>Chloroflexales</taxon>
        <taxon>Chloroflexineae</taxon>
        <taxon>Oscillochloridaceae</taxon>
        <taxon>Candidatus Chloroploca</taxon>
    </lineage>
</organism>
<keyword evidence="2" id="KW-1185">Reference proteome</keyword>
<dbReference type="RefSeq" id="WP_097650798.1">
    <property type="nucleotide sequence ID" value="NZ_LYXE01000031.1"/>
</dbReference>
<name>A0A2H3LB21_9CHLR</name>
<gene>
    <name evidence="1" type="ORF">A9Q02_08840</name>
</gene>
<sequence length="208" mass="23302">MVPNDQPAELDLAVGSMITVRPDEDREAYNEEYETVSVVQDQLREQGIDVDLLAMPGVQVWEGGLHHMGALYQLSRMAVHLEHDEDIADVIEDGPVIYDDDLDRMVTDIWDELTQTRFAHLVNLQGINSYFLPVEFAQPVWLAFEDEDGNEDSAYFASSHRLQQELAELSPLLIKAGVSPQSEAYRCLELFQAAASASVNAGLPIIVW</sequence>
<dbReference type="Proteomes" id="UP000220922">
    <property type="component" value="Unassembled WGS sequence"/>
</dbReference>
<accession>A0A2H3LB21</accession>